<reference evidence="4 5" key="1">
    <citation type="journal article" date="2013" name="PLoS ONE">
        <title>Cultivation and Complete Genome Sequencing of Gloeobacter kilaueensis sp. nov., from a Lava Cave in Kilauea Caldera, Hawai'i.</title>
        <authorList>
            <person name="Saw J.H."/>
            <person name="Schatz M."/>
            <person name="Brown M.V."/>
            <person name="Kunkel D.D."/>
            <person name="Foster J.S."/>
            <person name="Shick H."/>
            <person name="Christensen S."/>
            <person name="Hou S."/>
            <person name="Wan X."/>
            <person name="Donachie S.P."/>
        </authorList>
    </citation>
    <scope>NUCLEOTIDE SEQUENCE [LARGE SCALE GENOMIC DNA]</scope>
    <source>
        <strain evidence="5">JS</strain>
    </source>
</reference>
<dbReference type="GO" id="GO:0004449">
    <property type="term" value="F:isocitrate dehydrogenase (NAD+) activity"/>
    <property type="evidence" value="ECO:0007669"/>
    <property type="project" value="TreeGrafter"/>
</dbReference>
<sequence>MGASYGVCLVSKYRVTLIRGDGIGPEVAEATRLVLDATGIDFEWIVVDAGVDVMEKYGTPLPDEVLEAVRHSDAAIKGPITTPVGTGFRSVNVALRLALDLYANLRPARSLPGVRSRYSDVDLIVVRENTEDLYSGIEFERGSAEALELIEVLSRLSGRRIRESAGISIKPITPEASSRIVQFAFEYARKNGRKKVTAVHKANIMKHTDGLFLEVARQVAGGYPDIEFEDRIVDNMCMQLVQKPELYDVLVLPNLYGDIVSDLTAGLVGGLGVAPGANIGANGAVFEAIHGSAPRYAGQNKVNPCALILSGALLLRYLGELAAAVRVEEAVAAVIAEGQAVTYDLAPAGVKPVGTRQMAEAIAAKV</sequence>
<feature type="domain" description="Isopropylmalate dehydrogenase-like" evidence="3">
    <location>
        <begin position="14"/>
        <end position="362"/>
    </location>
</feature>
<evidence type="ECO:0000256" key="2">
    <source>
        <dbReference type="ARBA" id="ARBA00023002"/>
    </source>
</evidence>
<dbReference type="SUPFAM" id="SSF53659">
    <property type="entry name" value="Isocitrate/Isopropylmalate dehydrogenase-like"/>
    <property type="match status" value="1"/>
</dbReference>
<dbReference type="Gene3D" id="3.40.718.10">
    <property type="entry name" value="Isopropylmalate Dehydrogenase"/>
    <property type="match status" value="1"/>
</dbReference>
<dbReference type="AlphaFoldDB" id="U5QDN1"/>
<dbReference type="InterPro" id="IPR024084">
    <property type="entry name" value="IsoPropMal-DH-like_dom"/>
</dbReference>
<dbReference type="InterPro" id="IPR019818">
    <property type="entry name" value="IsoCit/isopropylmalate_DH_CS"/>
</dbReference>
<dbReference type="Proteomes" id="UP000017396">
    <property type="component" value="Chromosome"/>
</dbReference>
<dbReference type="PANTHER" id="PTHR11835:SF34">
    <property type="entry name" value="ISOCITRATE DEHYDROGENASE [NAD] SUBUNIT ALPHA, MITOCHONDRIAL"/>
    <property type="match status" value="1"/>
</dbReference>
<dbReference type="eggNOG" id="COG0473">
    <property type="taxonomic scope" value="Bacteria"/>
</dbReference>
<dbReference type="KEGG" id="glj:GKIL_0806"/>
<dbReference type="PANTHER" id="PTHR11835">
    <property type="entry name" value="DECARBOXYLATING DEHYDROGENASES-ISOCITRATE, ISOPROPYLMALATE, TARTRATE"/>
    <property type="match status" value="1"/>
</dbReference>
<dbReference type="GO" id="GO:0000287">
    <property type="term" value="F:magnesium ion binding"/>
    <property type="evidence" value="ECO:0007669"/>
    <property type="project" value="InterPro"/>
</dbReference>
<dbReference type="EMBL" id="CP003587">
    <property type="protein sequence ID" value="AGY57052.1"/>
    <property type="molecule type" value="Genomic_DNA"/>
</dbReference>
<evidence type="ECO:0000313" key="4">
    <source>
        <dbReference type="EMBL" id="AGY57052.1"/>
    </source>
</evidence>
<dbReference type="EC" id="1.1.1.42" evidence="4"/>
<evidence type="ECO:0000313" key="5">
    <source>
        <dbReference type="Proteomes" id="UP000017396"/>
    </source>
</evidence>
<dbReference type="Pfam" id="PF00180">
    <property type="entry name" value="Iso_dh"/>
    <property type="match status" value="1"/>
</dbReference>
<dbReference type="HOGENOM" id="CLU_031953_0_1_3"/>
<dbReference type="GO" id="GO:0006099">
    <property type="term" value="P:tricarboxylic acid cycle"/>
    <property type="evidence" value="ECO:0007669"/>
    <property type="project" value="TreeGrafter"/>
</dbReference>
<organism evidence="4 5">
    <name type="scientific">Gloeobacter kilaueensis (strain ATCC BAA-2537 / CCAP 1431/1 / ULC 316 / JS1)</name>
    <dbReference type="NCBI Taxonomy" id="1183438"/>
    <lineage>
        <taxon>Bacteria</taxon>
        <taxon>Bacillati</taxon>
        <taxon>Cyanobacteriota</taxon>
        <taxon>Cyanophyceae</taxon>
        <taxon>Gloeobacterales</taxon>
        <taxon>Gloeobacteraceae</taxon>
        <taxon>Gloeobacter</taxon>
    </lineage>
</organism>
<dbReference type="PROSITE" id="PS00470">
    <property type="entry name" value="IDH_IMDH"/>
    <property type="match status" value="1"/>
</dbReference>
<comment type="similarity">
    <text evidence="1">Belongs to the isocitrate and isopropylmalate dehydrogenases family.</text>
</comment>
<dbReference type="GO" id="GO:0006102">
    <property type="term" value="P:isocitrate metabolic process"/>
    <property type="evidence" value="ECO:0007669"/>
    <property type="project" value="TreeGrafter"/>
</dbReference>
<dbReference type="GO" id="GO:0051287">
    <property type="term" value="F:NAD binding"/>
    <property type="evidence" value="ECO:0007669"/>
    <property type="project" value="InterPro"/>
</dbReference>
<evidence type="ECO:0000259" key="3">
    <source>
        <dbReference type="SMART" id="SM01329"/>
    </source>
</evidence>
<gene>
    <name evidence="4" type="primary">icd</name>
    <name evidence="4" type="ORF">GKIL_0806</name>
</gene>
<keyword evidence="5" id="KW-1185">Reference proteome</keyword>
<protein>
    <submittedName>
        <fullName evidence="4">Isocitrate dehydrogenase</fullName>
        <ecNumber evidence="4">1.1.1.42</ecNumber>
    </submittedName>
</protein>
<keyword evidence="2 4" id="KW-0560">Oxidoreductase</keyword>
<accession>U5QDN1</accession>
<dbReference type="PATRIC" id="fig|1183438.3.peg.798"/>
<name>U5QDN1_GLOK1</name>
<proteinExistence type="inferred from homology"/>
<dbReference type="STRING" id="1183438.GKIL_0806"/>
<evidence type="ECO:0000256" key="1">
    <source>
        <dbReference type="ARBA" id="ARBA00007769"/>
    </source>
</evidence>
<dbReference type="GO" id="GO:0004450">
    <property type="term" value="F:isocitrate dehydrogenase (NADP+) activity"/>
    <property type="evidence" value="ECO:0007669"/>
    <property type="project" value="UniProtKB-EC"/>
</dbReference>
<dbReference type="FunFam" id="3.40.718.10:FF:000014">
    <property type="entry name" value="Isocitrate dehydrogenase (NAD(+))"/>
    <property type="match status" value="1"/>
</dbReference>
<dbReference type="SMART" id="SM01329">
    <property type="entry name" value="Iso_dh"/>
    <property type="match status" value="1"/>
</dbReference>